<dbReference type="EMBL" id="VJWA01000002">
    <property type="protein sequence ID" value="TRW14638.1"/>
    <property type="molecule type" value="Genomic_DNA"/>
</dbReference>
<comment type="subcellular location">
    <subcellularLocation>
        <location evidence="1">Membrane</location>
        <topology evidence="1">Multi-pass membrane protein</topology>
    </subcellularLocation>
</comment>
<name>A0A552U8U8_9SPHN</name>
<dbReference type="Gene3D" id="1.20.1260.100">
    <property type="entry name" value="TspO/MBR protein"/>
    <property type="match status" value="1"/>
</dbReference>
<evidence type="ECO:0000256" key="6">
    <source>
        <dbReference type="SAM" id="Phobius"/>
    </source>
</evidence>
<comment type="caution">
    <text evidence="7">The sequence shown here is derived from an EMBL/GenBank/DDBJ whole genome shotgun (WGS) entry which is preliminary data.</text>
</comment>
<dbReference type="OrthoDB" id="7267156at2"/>
<gene>
    <name evidence="7" type="ORF">FMM06_13185</name>
</gene>
<evidence type="ECO:0000256" key="1">
    <source>
        <dbReference type="ARBA" id="ARBA00004141"/>
    </source>
</evidence>
<evidence type="ECO:0000313" key="8">
    <source>
        <dbReference type="Proteomes" id="UP000317894"/>
    </source>
</evidence>
<evidence type="ECO:0000256" key="3">
    <source>
        <dbReference type="ARBA" id="ARBA00022692"/>
    </source>
</evidence>
<evidence type="ECO:0000256" key="4">
    <source>
        <dbReference type="ARBA" id="ARBA00022989"/>
    </source>
</evidence>
<organism evidence="7 8">
    <name type="scientific">Glacieibacterium frigidum</name>
    <dbReference type="NCBI Taxonomy" id="2593303"/>
    <lineage>
        <taxon>Bacteria</taxon>
        <taxon>Pseudomonadati</taxon>
        <taxon>Pseudomonadota</taxon>
        <taxon>Alphaproteobacteria</taxon>
        <taxon>Sphingomonadales</taxon>
        <taxon>Sphingosinicellaceae</taxon>
        <taxon>Glacieibacterium</taxon>
    </lineage>
</organism>
<dbReference type="InterPro" id="IPR004307">
    <property type="entry name" value="TspO_MBR"/>
</dbReference>
<keyword evidence="4 6" id="KW-1133">Transmembrane helix</keyword>
<proteinExistence type="inferred from homology"/>
<dbReference type="FunFam" id="1.20.1260.100:FF:000001">
    <property type="entry name" value="translocator protein 2"/>
    <property type="match status" value="1"/>
</dbReference>
<evidence type="ECO:0000313" key="7">
    <source>
        <dbReference type="EMBL" id="TRW14638.1"/>
    </source>
</evidence>
<keyword evidence="8" id="KW-1185">Reference proteome</keyword>
<dbReference type="AlphaFoldDB" id="A0A552U8U8"/>
<accession>A0A552U8U8</accession>
<keyword evidence="3 6" id="KW-0812">Transmembrane</keyword>
<comment type="similarity">
    <text evidence="2">Belongs to the TspO/BZRP family.</text>
</comment>
<dbReference type="GO" id="GO:0033013">
    <property type="term" value="P:tetrapyrrole metabolic process"/>
    <property type="evidence" value="ECO:0007669"/>
    <property type="project" value="UniProtKB-ARBA"/>
</dbReference>
<feature type="transmembrane region" description="Helical" evidence="6">
    <location>
        <begin position="129"/>
        <end position="148"/>
    </location>
</feature>
<dbReference type="Pfam" id="PF03073">
    <property type="entry name" value="TspO_MBR"/>
    <property type="match status" value="1"/>
</dbReference>
<dbReference type="Proteomes" id="UP000317894">
    <property type="component" value="Unassembled WGS sequence"/>
</dbReference>
<sequence>MNESRSGRKIRKVVHLRLEGAAANPTPRCRIRVNLRPGARCVRMTRSPSLAPLPAAAIVTGALVISGLISRRYTPDPTHPRVRRWYKALDKPPETPPDIVFGGVWPILLMALGYGTYRVLRAEPSPDRTAALALAGTSLGLVTAYNKITFGDRNLTLGTGESVVLVATAASFVVVAHRVDAKAAAFGAPLALWSSFGAWLTLRLARRNPALDAGA</sequence>
<protein>
    <submittedName>
        <fullName evidence="7">Tryptophan-rich sensory protein</fullName>
    </submittedName>
</protein>
<dbReference type="GO" id="GO:0016020">
    <property type="term" value="C:membrane"/>
    <property type="evidence" value="ECO:0007669"/>
    <property type="project" value="UniProtKB-SubCell"/>
</dbReference>
<keyword evidence="5 6" id="KW-0472">Membrane</keyword>
<feature type="transmembrane region" description="Helical" evidence="6">
    <location>
        <begin position="50"/>
        <end position="69"/>
    </location>
</feature>
<dbReference type="CDD" id="cd15904">
    <property type="entry name" value="TSPO_MBR"/>
    <property type="match status" value="1"/>
</dbReference>
<feature type="transmembrane region" description="Helical" evidence="6">
    <location>
        <begin position="99"/>
        <end position="117"/>
    </location>
</feature>
<evidence type="ECO:0000256" key="2">
    <source>
        <dbReference type="ARBA" id="ARBA00007524"/>
    </source>
</evidence>
<dbReference type="PANTHER" id="PTHR10057">
    <property type="entry name" value="PERIPHERAL-TYPE BENZODIAZEPINE RECEPTOR"/>
    <property type="match status" value="1"/>
</dbReference>
<feature type="transmembrane region" description="Helical" evidence="6">
    <location>
        <begin position="154"/>
        <end position="176"/>
    </location>
</feature>
<reference evidence="7 8" key="1">
    <citation type="submission" date="2019-07" db="EMBL/GenBank/DDBJ databases">
        <title>Novel species isolated from glacier.</title>
        <authorList>
            <person name="Liu Q."/>
            <person name="Xin Y.-H."/>
        </authorList>
    </citation>
    <scope>NUCLEOTIDE SEQUENCE [LARGE SCALE GENOMIC DNA]</scope>
    <source>
        <strain evidence="7 8">LB1R16</strain>
    </source>
</reference>
<evidence type="ECO:0000256" key="5">
    <source>
        <dbReference type="ARBA" id="ARBA00023136"/>
    </source>
</evidence>
<dbReference type="PANTHER" id="PTHR10057:SF0">
    <property type="entry name" value="TRANSLOCATOR PROTEIN"/>
    <property type="match status" value="1"/>
</dbReference>
<feature type="transmembrane region" description="Helical" evidence="6">
    <location>
        <begin position="183"/>
        <end position="202"/>
    </location>
</feature>
<dbReference type="InterPro" id="IPR038330">
    <property type="entry name" value="TspO/MBR-related_sf"/>
</dbReference>